<evidence type="ECO:0000313" key="4">
    <source>
        <dbReference type="Proteomes" id="UP000076837"/>
    </source>
</evidence>
<evidence type="ECO:0000256" key="2">
    <source>
        <dbReference type="SAM" id="Phobius"/>
    </source>
</evidence>
<evidence type="ECO:0000256" key="1">
    <source>
        <dbReference type="SAM" id="MobiDB-lite"/>
    </source>
</evidence>
<keyword evidence="2" id="KW-0812">Transmembrane</keyword>
<sequence length="213" mass="22728">MNTTHNTHQIPYDSATLPDGSKVLISQAQMASWNIETLQQAARITSWNASTGEFVFAQEPAHTQSKLSPKKTLAAAKRALQRCQASVAAANAAGGCAATPSRAEQILGTSRPGLTRPSVSSLPPSYAPDLQDGSPPVAASSTACGSNAGACMFLLVLVLLFLVLYTGKEYFVREPATHERLGRLLMEGVCRDVSVRGCMELVKEGRVARARWL</sequence>
<dbReference type="EMBL" id="JYNV01000252">
    <property type="protein sequence ID" value="KZM21293.1"/>
    <property type="molecule type" value="Genomic_DNA"/>
</dbReference>
<keyword evidence="4" id="KW-1185">Reference proteome</keyword>
<feature type="region of interest" description="Disordered" evidence="1">
    <location>
        <begin position="108"/>
        <end position="133"/>
    </location>
</feature>
<keyword evidence="2" id="KW-0472">Membrane</keyword>
<comment type="caution">
    <text evidence="3">The sequence shown here is derived from an EMBL/GenBank/DDBJ whole genome shotgun (WGS) entry which is preliminary data.</text>
</comment>
<organism evidence="3 4">
    <name type="scientific">Didymella rabiei</name>
    <name type="common">Chickpea ascochyta blight fungus</name>
    <name type="synonym">Mycosphaerella rabiei</name>
    <dbReference type="NCBI Taxonomy" id="5454"/>
    <lineage>
        <taxon>Eukaryota</taxon>
        <taxon>Fungi</taxon>
        <taxon>Dikarya</taxon>
        <taxon>Ascomycota</taxon>
        <taxon>Pezizomycotina</taxon>
        <taxon>Dothideomycetes</taxon>
        <taxon>Pleosporomycetidae</taxon>
        <taxon>Pleosporales</taxon>
        <taxon>Pleosporineae</taxon>
        <taxon>Didymellaceae</taxon>
        <taxon>Ascochyta</taxon>
    </lineage>
</organism>
<dbReference type="AlphaFoldDB" id="A0A163ANQ4"/>
<reference evidence="3 4" key="1">
    <citation type="journal article" date="2016" name="Sci. Rep.">
        <title>Draft genome sequencing and secretome analysis of fungal phytopathogen Ascochyta rabiei provides insight into the necrotrophic effector repertoire.</title>
        <authorList>
            <person name="Verma S."/>
            <person name="Gazara R.K."/>
            <person name="Nizam S."/>
            <person name="Parween S."/>
            <person name="Chattopadhyay D."/>
            <person name="Verma P.K."/>
        </authorList>
    </citation>
    <scope>NUCLEOTIDE SEQUENCE [LARGE SCALE GENOMIC DNA]</scope>
    <source>
        <strain evidence="3 4">ArDII</strain>
    </source>
</reference>
<gene>
    <name evidence="3" type="ORF">ST47_g7599</name>
</gene>
<accession>A0A163ANQ4</accession>
<feature type="transmembrane region" description="Helical" evidence="2">
    <location>
        <begin position="145"/>
        <end position="165"/>
    </location>
</feature>
<name>A0A163ANQ4_DIDRA</name>
<protein>
    <submittedName>
        <fullName evidence="3">Uncharacterized protein</fullName>
    </submittedName>
</protein>
<evidence type="ECO:0000313" key="3">
    <source>
        <dbReference type="EMBL" id="KZM21293.1"/>
    </source>
</evidence>
<proteinExistence type="predicted"/>
<keyword evidence="2" id="KW-1133">Transmembrane helix</keyword>
<dbReference type="Proteomes" id="UP000076837">
    <property type="component" value="Unassembled WGS sequence"/>
</dbReference>